<protein>
    <submittedName>
        <fullName evidence="1">Uncharacterized protein</fullName>
    </submittedName>
</protein>
<sequence>MSIQQLPHDVVEKIASSSSIISLNDAMCGLVKNSLDASARRINISFDYVRGNCTVEDDGEGIHPEEFGVDGGLAKSNSTSRFPNSSRYHGRHGNFLVSIAALSLLIIESRAAQEASSSSLTIHHGIALSRELAASASPQLGTMTPGTRVSIFDLFGSMPVRVKHRASELSQSPKIEREFKRLGYDLTALLLAWPSSVSVFLRETKSRCQLRLKSPDGPALELRASRLLTQLGLSAPEEASSWIPVAVSDARISIEGCISTIPVATRKAQFISFGIHPVEKYYDSNILLDEVNEIFTSSSFGLFENMGSTEIPAHHFSPTQSMVQRTLEKWPMLYLRIDCSGMEMDGSRKPRDTSLAAIVVLLRALCHAFLRKHKMRSRKPTRLHQNPSIREKEGDPSSFQRGQSSILGPLEPTTTPFDDWHRVKVGHQSMTACMQSHSEPKLRFVVANGQLTRPPFVEDNINGILSTGLCNDTHNHSLRKSPVVETLEIFQPDDNSEWLNKLVRSWKNPVFETTEPTVYRLPTPSAVQAPEDASRQFTAASDCRIQLSKRALKEAEVIAQLDKKFVLIKLPVVPPIASDVSCGGQAQQHVLFAVDQHAADERYKLEKLMMSYFEHRVGGTSAVIESLDQPISLQIPAKEASLFARHQKFWTKWGISYTILDAESHTTEKTRLPALRIIGLPPSILERCRAEQQLLPDLMRKEMWRWEEFGPLDYEKSTPSSNFQGCPRGILELLHSRACRSAIMFNDELTMAECAALIRRLAQCALPFQCAHGRPSMAPLVNLGNNASGTLLARPGELGLSISRTEDRDLRELVAVANKALCHNLA</sequence>
<gene>
    <name evidence="1" type="ORF">NLG97_g1150</name>
</gene>
<reference evidence="1" key="1">
    <citation type="submission" date="2022-07" db="EMBL/GenBank/DDBJ databases">
        <title>Genome Sequence of Lecanicillium saksenae.</title>
        <authorList>
            <person name="Buettner E."/>
        </authorList>
    </citation>
    <scope>NUCLEOTIDE SEQUENCE</scope>
    <source>
        <strain evidence="1">VT-O1</strain>
    </source>
</reference>
<keyword evidence="2" id="KW-1185">Reference proteome</keyword>
<proteinExistence type="predicted"/>
<evidence type="ECO:0000313" key="1">
    <source>
        <dbReference type="EMBL" id="KAJ3498407.1"/>
    </source>
</evidence>
<comment type="caution">
    <text evidence="1">The sequence shown here is derived from an EMBL/GenBank/DDBJ whole genome shotgun (WGS) entry which is preliminary data.</text>
</comment>
<dbReference type="EMBL" id="JANAKD010000052">
    <property type="protein sequence ID" value="KAJ3498407.1"/>
    <property type="molecule type" value="Genomic_DNA"/>
</dbReference>
<accession>A0ACC1R5X2</accession>
<evidence type="ECO:0000313" key="2">
    <source>
        <dbReference type="Proteomes" id="UP001148737"/>
    </source>
</evidence>
<dbReference type="Proteomes" id="UP001148737">
    <property type="component" value="Unassembled WGS sequence"/>
</dbReference>
<organism evidence="1 2">
    <name type="scientific">Lecanicillium saksenae</name>
    <dbReference type="NCBI Taxonomy" id="468837"/>
    <lineage>
        <taxon>Eukaryota</taxon>
        <taxon>Fungi</taxon>
        <taxon>Dikarya</taxon>
        <taxon>Ascomycota</taxon>
        <taxon>Pezizomycotina</taxon>
        <taxon>Sordariomycetes</taxon>
        <taxon>Hypocreomycetidae</taxon>
        <taxon>Hypocreales</taxon>
        <taxon>Cordycipitaceae</taxon>
        <taxon>Lecanicillium</taxon>
    </lineage>
</organism>
<name>A0ACC1R5X2_9HYPO</name>